<feature type="transmembrane region" description="Helical" evidence="10">
    <location>
        <begin position="97"/>
        <end position="120"/>
    </location>
</feature>
<feature type="transmembrane region" description="Helical" evidence="10">
    <location>
        <begin position="400"/>
        <end position="425"/>
    </location>
</feature>
<dbReference type="GO" id="GO:0006811">
    <property type="term" value="P:monoatomic ion transport"/>
    <property type="evidence" value="ECO:0007669"/>
    <property type="project" value="UniProtKB-KW"/>
</dbReference>
<organism evidence="11 12">
    <name type="scientific">Rhodospirillum rubrum (strain ATCC 11170 / ATH 1.1.1 / DSM 467 / LMG 4362 / NCIMB 8255 / S1)</name>
    <dbReference type="NCBI Taxonomy" id="269796"/>
    <lineage>
        <taxon>Bacteria</taxon>
        <taxon>Pseudomonadati</taxon>
        <taxon>Pseudomonadota</taxon>
        <taxon>Alphaproteobacteria</taxon>
        <taxon>Rhodospirillales</taxon>
        <taxon>Rhodospirillaceae</taxon>
        <taxon>Rhodospirillum</taxon>
    </lineage>
</organism>
<dbReference type="RefSeq" id="WP_011388140.1">
    <property type="nucleotide sequence ID" value="NC_007643.1"/>
</dbReference>
<keyword evidence="3" id="KW-0050">Antiport</keyword>
<dbReference type="NCBIfam" id="TIGR00797">
    <property type="entry name" value="matE"/>
    <property type="match status" value="1"/>
</dbReference>
<evidence type="ECO:0000256" key="6">
    <source>
        <dbReference type="ARBA" id="ARBA00022989"/>
    </source>
</evidence>
<feature type="transmembrane region" description="Helical" evidence="10">
    <location>
        <begin position="51"/>
        <end position="76"/>
    </location>
</feature>
<evidence type="ECO:0000256" key="10">
    <source>
        <dbReference type="SAM" id="Phobius"/>
    </source>
</evidence>
<feature type="transmembrane region" description="Helical" evidence="10">
    <location>
        <begin position="362"/>
        <end position="388"/>
    </location>
</feature>
<dbReference type="STRING" id="269796.Rru_A0192"/>
<dbReference type="PANTHER" id="PTHR43298">
    <property type="entry name" value="MULTIDRUG RESISTANCE PROTEIN NORM-RELATED"/>
    <property type="match status" value="1"/>
</dbReference>
<dbReference type="EnsemblBacteria" id="ABC20997">
    <property type="protein sequence ID" value="ABC20997"/>
    <property type="gene ID" value="Rru_A0192"/>
</dbReference>
<keyword evidence="8 10" id="KW-0472">Membrane</keyword>
<evidence type="ECO:0000256" key="8">
    <source>
        <dbReference type="ARBA" id="ARBA00023136"/>
    </source>
</evidence>
<feature type="transmembrane region" description="Helical" evidence="10">
    <location>
        <begin position="166"/>
        <end position="184"/>
    </location>
</feature>
<protein>
    <recommendedName>
        <fullName evidence="9">Multidrug-efflux transporter</fullName>
    </recommendedName>
</protein>
<evidence type="ECO:0000256" key="1">
    <source>
        <dbReference type="ARBA" id="ARBA00004429"/>
    </source>
</evidence>
<dbReference type="InterPro" id="IPR050222">
    <property type="entry name" value="MATE_MdtK"/>
</dbReference>
<gene>
    <name evidence="11" type="ordered locus">Rru_A0192</name>
</gene>
<keyword evidence="5 10" id="KW-0812">Transmembrane</keyword>
<dbReference type="Pfam" id="PF01554">
    <property type="entry name" value="MatE"/>
    <property type="match status" value="2"/>
</dbReference>
<dbReference type="PATRIC" id="fig|269796.9.peg.245"/>
<feature type="transmembrane region" description="Helical" evidence="10">
    <location>
        <begin position="204"/>
        <end position="228"/>
    </location>
</feature>
<name>Q2RXZ8_RHORT</name>
<dbReference type="InterPro" id="IPR048279">
    <property type="entry name" value="MdtK-like"/>
</dbReference>
<feature type="transmembrane region" description="Helical" evidence="10">
    <location>
        <begin position="322"/>
        <end position="347"/>
    </location>
</feature>
<dbReference type="AlphaFoldDB" id="Q2RXZ8"/>
<dbReference type="eggNOG" id="COG0534">
    <property type="taxonomic scope" value="Bacteria"/>
</dbReference>
<dbReference type="GO" id="GO:0042910">
    <property type="term" value="F:xenobiotic transmembrane transporter activity"/>
    <property type="evidence" value="ECO:0007669"/>
    <property type="project" value="InterPro"/>
</dbReference>
<evidence type="ECO:0000256" key="5">
    <source>
        <dbReference type="ARBA" id="ARBA00022692"/>
    </source>
</evidence>
<keyword evidence="7" id="KW-0406">Ion transport</keyword>
<dbReference type="PANTHER" id="PTHR43298:SF2">
    <property type="entry name" value="FMN_FAD EXPORTER YEEO-RELATED"/>
    <property type="match status" value="1"/>
</dbReference>
<evidence type="ECO:0000313" key="11">
    <source>
        <dbReference type="EMBL" id="ABC20997.1"/>
    </source>
</evidence>
<keyword evidence="4" id="KW-1003">Cell membrane</keyword>
<keyword evidence="12" id="KW-1185">Reference proteome</keyword>
<dbReference type="Proteomes" id="UP000001929">
    <property type="component" value="Chromosome"/>
</dbReference>
<evidence type="ECO:0000256" key="7">
    <source>
        <dbReference type="ARBA" id="ARBA00023065"/>
    </source>
</evidence>
<keyword evidence="2" id="KW-0813">Transport</keyword>
<feature type="transmembrane region" description="Helical" evidence="10">
    <location>
        <begin position="287"/>
        <end position="310"/>
    </location>
</feature>
<comment type="subcellular location">
    <subcellularLocation>
        <location evidence="1">Cell inner membrane</location>
        <topology evidence="1">Multi-pass membrane protein</topology>
    </subcellularLocation>
</comment>
<feature type="transmembrane region" description="Helical" evidence="10">
    <location>
        <begin position="140"/>
        <end position="159"/>
    </location>
</feature>
<accession>Q2RXZ8</accession>
<dbReference type="PhylomeDB" id="Q2RXZ8"/>
<evidence type="ECO:0000256" key="4">
    <source>
        <dbReference type="ARBA" id="ARBA00022475"/>
    </source>
</evidence>
<reference evidence="11 12" key="1">
    <citation type="journal article" date="2011" name="Stand. Genomic Sci.">
        <title>Complete genome sequence of Rhodospirillum rubrum type strain (S1).</title>
        <authorList>
            <person name="Munk A.C."/>
            <person name="Copeland A."/>
            <person name="Lucas S."/>
            <person name="Lapidus A."/>
            <person name="Del Rio T.G."/>
            <person name="Barry K."/>
            <person name="Detter J.C."/>
            <person name="Hammon N."/>
            <person name="Israni S."/>
            <person name="Pitluck S."/>
            <person name="Brettin T."/>
            <person name="Bruce D."/>
            <person name="Han C."/>
            <person name="Tapia R."/>
            <person name="Gilna P."/>
            <person name="Schmutz J."/>
            <person name="Larimer F."/>
            <person name="Land M."/>
            <person name="Kyrpides N.C."/>
            <person name="Mavromatis K."/>
            <person name="Richardson P."/>
            <person name="Rohde M."/>
            <person name="Goker M."/>
            <person name="Klenk H.P."/>
            <person name="Zhang Y."/>
            <person name="Roberts G.P."/>
            <person name="Reslewic S."/>
            <person name="Schwartz D.C."/>
        </authorList>
    </citation>
    <scope>NUCLEOTIDE SEQUENCE [LARGE SCALE GENOMIC DNA]</scope>
    <source>
        <strain evidence="12">ATCC 11170 / ATH 1.1.1 / DSM 467 / LMG 4362 / NCIMB 8255 / S1</strain>
    </source>
</reference>
<dbReference type="PIRSF" id="PIRSF006603">
    <property type="entry name" value="DinF"/>
    <property type="match status" value="1"/>
</dbReference>
<evidence type="ECO:0000313" key="12">
    <source>
        <dbReference type="Proteomes" id="UP000001929"/>
    </source>
</evidence>
<feature type="transmembrane region" description="Helical" evidence="10">
    <location>
        <begin position="431"/>
        <end position="449"/>
    </location>
</feature>
<dbReference type="GO" id="GO:0005886">
    <property type="term" value="C:plasma membrane"/>
    <property type="evidence" value="ECO:0007669"/>
    <property type="project" value="UniProtKB-SubCell"/>
</dbReference>
<dbReference type="EMBL" id="CP000230">
    <property type="protein sequence ID" value="ABC20997.1"/>
    <property type="molecule type" value="Genomic_DNA"/>
</dbReference>
<dbReference type="HOGENOM" id="CLU_012893_6_0_5"/>
<evidence type="ECO:0000256" key="2">
    <source>
        <dbReference type="ARBA" id="ARBA00022448"/>
    </source>
</evidence>
<dbReference type="GO" id="GO:0015297">
    <property type="term" value="F:antiporter activity"/>
    <property type="evidence" value="ECO:0007669"/>
    <property type="project" value="UniProtKB-KW"/>
</dbReference>
<evidence type="ECO:0000256" key="3">
    <source>
        <dbReference type="ARBA" id="ARBA00022449"/>
    </source>
</evidence>
<proteinExistence type="predicted"/>
<feature type="transmembrane region" description="Helical" evidence="10">
    <location>
        <begin position="249"/>
        <end position="275"/>
    </location>
</feature>
<sequence length="475" mass="49226">MTQTPTAGPDAGRPASVLPPLLLLSAPIIISQCAQMASGVVDVIMAGNLDVLTLGTVATGAALWVPMMIFLLGLLYGVTPTIGKMLGENASEAVSGVAARGLLVGLLGGALLGALLFWMSTPLFRLFGVAPELIPEASAYLNWMALAMPGMGLFLAFRFVIEAHHVGWIVTVVAVLGVAAKIWLNDALVHGHAGLPALGTGGFGAASVALYWGMAVMLAGATFLHGAVKPLWTHRLSGADLSLAAIGRFLRFGLPIALNFLSDYLIMAVVAVFIATLGAVAIGAHQITFNILMVLLMMPTGLSMAATILISRSPGGGHTATLGPVMSWTLGIGVAFSIVLAVLLAAFDAPVIRLYTDDAEVIALALDLLGVVVFILTIDVVAIALGFFLRGLGDPGSPFLILLAAHWLISLPVGYVLCFTDWVVAPQGPLGWWYGLSTGLLVACCLLGLRLRQRLSRAAQPVCSPAEATVAGVAE</sequence>
<dbReference type="KEGG" id="rru:Rru_A0192"/>
<dbReference type="InterPro" id="IPR002528">
    <property type="entry name" value="MATE_fam"/>
</dbReference>
<keyword evidence="6 10" id="KW-1133">Transmembrane helix</keyword>
<evidence type="ECO:0000256" key="9">
    <source>
        <dbReference type="ARBA" id="ARBA00031636"/>
    </source>
</evidence>